<proteinExistence type="predicted"/>
<dbReference type="PANTHER" id="PTHR37234:SF1">
    <property type="entry name" value="OS03G0319200 PROTEIN"/>
    <property type="match status" value="1"/>
</dbReference>
<protein>
    <submittedName>
        <fullName evidence="3">Uncharacterized protein</fullName>
    </submittedName>
</protein>
<evidence type="ECO:0000256" key="2">
    <source>
        <dbReference type="SAM" id="MobiDB-lite"/>
    </source>
</evidence>
<feature type="region of interest" description="Disordered" evidence="2">
    <location>
        <begin position="1"/>
        <end position="26"/>
    </location>
</feature>
<reference evidence="3 4" key="1">
    <citation type="submission" date="2024-11" db="EMBL/GenBank/DDBJ databases">
        <title>A near-complete genome assembly of Cinchona calisaya.</title>
        <authorList>
            <person name="Lian D.C."/>
            <person name="Zhao X.W."/>
            <person name="Wei L."/>
        </authorList>
    </citation>
    <scope>NUCLEOTIDE SEQUENCE [LARGE SCALE GENOMIC DNA]</scope>
    <source>
        <tissue evidence="3">Nenye</tissue>
    </source>
</reference>
<dbReference type="EMBL" id="JBJUIK010000003">
    <property type="protein sequence ID" value="KAL3533347.1"/>
    <property type="molecule type" value="Genomic_DNA"/>
</dbReference>
<name>A0ABD3AQ59_9GENT</name>
<dbReference type="AlphaFoldDB" id="A0ABD3AQ59"/>
<comment type="caution">
    <text evidence="3">The sequence shown here is derived from an EMBL/GenBank/DDBJ whole genome shotgun (WGS) entry which is preliminary data.</text>
</comment>
<evidence type="ECO:0000256" key="1">
    <source>
        <dbReference type="SAM" id="Coils"/>
    </source>
</evidence>
<evidence type="ECO:0000313" key="4">
    <source>
        <dbReference type="Proteomes" id="UP001630127"/>
    </source>
</evidence>
<feature type="compositionally biased region" description="Polar residues" evidence="2">
    <location>
        <begin position="1"/>
        <end position="15"/>
    </location>
</feature>
<keyword evidence="4" id="KW-1185">Reference proteome</keyword>
<feature type="coiled-coil region" evidence="1">
    <location>
        <begin position="168"/>
        <end position="195"/>
    </location>
</feature>
<keyword evidence="1" id="KW-0175">Coiled coil</keyword>
<gene>
    <name evidence="3" type="ORF">ACH5RR_006868</name>
</gene>
<sequence length="259" mass="29590">MLQRQDSLLSSSHRQTPPPENHHAKPLGCMSSFFKLFSRYQKRNKLLTFGRKHGKGAVSNSAKAKALMEVEQKDSSSVHKEDAKNVDKINQNFETKRLTCDIMTPRSPMLLPEIRRPNALISSDNNITPPALVVQLMGLEERHQQQRQPPDVNRNTFEEENIPTEEKRKLILQALEKCNQDLESLKKTIMAVQSDEKCLQSPSPSLMQHKLKEESLTKTCMKRTVEHLNGPVSALEELRRYCHPTKSNSNGNSEYTISF</sequence>
<accession>A0ABD3AQ59</accession>
<dbReference type="PANTHER" id="PTHR37234">
    <property type="entry name" value="OS03G0319200 PROTEIN"/>
    <property type="match status" value="1"/>
</dbReference>
<evidence type="ECO:0000313" key="3">
    <source>
        <dbReference type="EMBL" id="KAL3533347.1"/>
    </source>
</evidence>
<feature type="region of interest" description="Disordered" evidence="2">
    <location>
        <begin position="55"/>
        <end position="83"/>
    </location>
</feature>
<feature type="compositionally biased region" description="Basic and acidic residues" evidence="2">
    <location>
        <begin position="66"/>
        <end position="83"/>
    </location>
</feature>
<organism evidence="3 4">
    <name type="scientific">Cinchona calisaya</name>
    <dbReference type="NCBI Taxonomy" id="153742"/>
    <lineage>
        <taxon>Eukaryota</taxon>
        <taxon>Viridiplantae</taxon>
        <taxon>Streptophyta</taxon>
        <taxon>Embryophyta</taxon>
        <taxon>Tracheophyta</taxon>
        <taxon>Spermatophyta</taxon>
        <taxon>Magnoliopsida</taxon>
        <taxon>eudicotyledons</taxon>
        <taxon>Gunneridae</taxon>
        <taxon>Pentapetalae</taxon>
        <taxon>asterids</taxon>
        <taxon>lamiids</taxon>
        <taxon>Gentianales</taxon>
        <taxon>Rubiaceae</taxon>
        <taxon>Cinchonoideae</taxon>
        <taxon>Cinchoneae</taxon>
        <taxon>Cinchona</taxon>
    </lineage>
</organism>
<dbReference type="Proteomes" id="UP001630127">
    <property type="component" value="Unassembled WGS sequence"/>
</dbReference>